<dbReference type="PROSITE" id="PS51375">
    <property type="entry name" value="PPR"/>
    <property type="match status" value="4"/>
</dbReference>
<keyword evidence="1" id="KW-0677">Repeat</keyword>
<dbReference type="InterPro" id="IPR046960">
    <property type="entry name" value="PPR_At4g14850-like_plant"/>
</dbReference>
<feature type="repeat" description="PPR" evidence="2">
    <location>
        <begin position="187"/>
        <end position="221"/>
    </location>
</feature>
<dbReference type="Pfam" id="PF01535">
    <property type="entry name" value="PPR"/>
    <property type="match status" value="4"/>
</dbReference>
<proteinExistence type="predicted"/>
<dbReference type="NCBIfam" id="TIGR00756">
    <property type="entry name" value="PPR"/>
    <property type="match status" value="5"/>
</dbReference>
<feature type="repeat" description="PPR" evidence="2">
    <location>
        <begin position="259"/>
        <end position="289"/>
    </location>
</feature>
<evidence type="ECO:0000313" key="3">
    <source>
        <dbReference type="EMBL" id="MBX35436.1"/>
    </source>
</evidence>
<dbReference type="SUPFAM" id="SSF48452">
    <property type="entry name" value="TPR-like"/>
    <property type="match status" value="1"/>
</dbReference>
<dbReference type="FunFam" id="1.25.40.10:FF:000090">
    <property type="entry name" value="Pentatricopeptide repeat-containing protein, chloroplastic"/>
    <property type="match status" value="1"/>
</dbReference>
<dbReference type="Pfam" id="PF13041">
    <property type="entry name" value="PPR_2"/>
    <property type="match status" value="1"/>
</dbReference>
<dbReference type="AlphaFoldDB" id="A0A2P2MZ14"/>
<dbReference type="InterPro" id="IPR046848">
    <property type="entry name" value="E_motif"/>
</dbReference>
<evidence type="ECO:0000256" key="2">
    <source>
        <dbReference type="PROSITE-ProRule" id="PRU00708"/>
    </source>
</evidence>
<feature type="repeat" description="PPR" evidence="2">
    <location>
        <begin position="86"/>
        <end position="120"/>
    </location>
</feature>
<dbReference type="Pfam" id="PF20431">
    <property type="entry name" value="E_motif"/>
    <property type="match status" value="1"/>
</dbReference>
<dbReference type="GO" id="GO:0009451">
    <property type="term" value="P:RNA modification"/>
    <property type="evidence" value="ECO:0007669"/>
    <property type="project" value="InterPro"/>
</dbReference>
<dbReference type="PANTHER" id="PTHR47926:SF491">
    <property type="entry name" value="(WILD MALAYSIAN BANANA) HYPOTHETICAL PROTEIN"/>
    <property type="match status" value="1"/>
</dbReference>
<dbReference type="Gene3D" id="1.25.40.10">
    <property type="entry name" value="Tetratricopeptide repeat domain"/>
    <property type="match status" value="3"/>
</dbReference>
<sequence length="475" mass="53582">MNFFHRHHLIGLSKHPSLKHSTVCHNLNQSLASIAVPLDTHFLKNPHSSSSAKAISIRLSTCANLQQLDQIYACIIRTRMPEFCLAPFYWNNVLRLYTRLGDPVKVLRVYAFMPRAGVLPDSYTIPIVLKAACQLFAIDIGVQLHSVAIRIGLEADKYCESGFISLYAKLGEIENAYKVFEKSPERKLSSWNAIIAGLRLGGRAKEVIKMFIQMRQWGFEPDDVTILCVTSACGSIGDLNLALQLHKYVFHARTLRKPDILMLNSLIDMYGKCGRMDLALRVFLEMTQKNVSSWTSMIVGYAMHGQANEAIECFHCMIKTGVRPNDVTFVGVLSACVHCGKVQEGRYYFDMMKSVYGIVPQMKHYGCIVDLLARVGLLEEARELVEGMPMKANVIIWGSLMGACEKYGNVKMGEWVARNMLELEPWNDGVYVVLSNIYASKGLWQEVEMMRKHWKQQNRAKIHAYSLATSSKGSP</sequence>
<evidence type="ECO:0000256" key="1">
    <source>
        <dbReference type="ARBA" id="ARBA00022737"/>
    </source>
</evidence>
<dbReference type="PANTHER" id="PTHR47926">
    <property type="entry name" value="PENTATRICOPEPTIDE REPEAT-CONTAINING PROTEIN"/>
    <property type="match status" value="1"/>
</dbReference>
<protein>
    <submittedName>
        <fullName evidence="3">Uncharacterized protein MANES_03G025700</fullName>
    </submittedName>
</protein>
<feature type="repeat" description="PPR" evidence="2">
    <location>
        <begin position="290"/>
        <end position="324"/>
    </location>
</feature>
<name>A0A2P2MZ14_RHIMU</name>
<dbReference type="GO" id="GO:0003723">
    <property type="term" value="F:RNA binding"/>
    <property type="evidence" value="ECO:0007669"/>
    <property type="project" value="InterPro"/>
</dbReference>
<dbReference type="EMBL" id="GGEC01054952">
    <property type="protein sequence ID" value="MBX35436.1"/>
    <property type="molecule type" value="Transcribed_RNA"/>
</dbReference>
<organism evidence="3">
    <name type="scientific">Rhizophora mucronata</name>
    <name type="common">Asiatic mangrove</name>
    <dbReference type="NCBI Taxonomy" id="61149"/>
    <lineage>
        <taxon>Eukaryota</taxon>
        <taxon>Viridiplantae</taxon>
        <taxon>Streptophyta</taxon>
        <taxon>Embryophyta</taxon>
        <taxon>Tracheophyta</taxon>
        <taxon>Spermatophyta</taxon>
        <taxon>Magnoliopsida</taxon>
        <taxon>eudicotyledons</taxon>
        <taxon>Gunneridae</taxon>
        <taxon>Pentapetalae</taxon>
        <taxon>rosids</taxon>
        <taxon>fabids</taxon>
        <taxon>Malpighiales</taxon>
        <taxon>Rhizophoraceae</taxon>
        <taxon>Rhizophora</taxon>
    </lineage>
</organism>
<accession>A0A2P2MZ14</accession>
<dbReference type="InterPro" id="IPR002885">
    <property type="entry name" value="PPR_rpt"/>
</dbReference>
<reference evidence="3" key="1">
    <citation type="submission" date="2018-02" db="EMBL/GenBank/DDBJ databases">
        <title>Rhizophora mucronata_Transcriptome.</title>
        <authorList>
            <person name="Meera S.P."/>
            <person name="Sreeshan A."/>
            <person name="Augustine A."/>
        </authorList>
    </citation>
    <scope>NUCLEOTIDE SEQUENCE</scope>
    <source>
        <tissue evidence="3">Leaf</tissue>
    </source>
</reference>
<dbReference type="InterPro" id="IPR011990">
    <property type="entry name" value="TPR-like_helical_dom_sf"/>
</dbReference>